<dbReference type="EMBL" id="VBUF01000005">
    <property type="protein sequence ID" value="TLS71021.1"/>
    <property type="molecule type" value="Genomic_DNA"/>
</dbReference>
<gene>
    <name evidence="1" type="ORF">FE246_08630</name>
</gene>
<organism evidence="1 2">
    <name type="scientific">Aliarcobacter thereius</name>
    <dbReference type="NCBI Taxonomy" id="544718"/>
    <lineage>
        <taxon>Bacteria</taxon>
        <taxon>Pseudomonadati</taxon>
        <taxon>Campylobacterota</taxon>
        <taxon>Epsilonproteobacteria</taxon>
        <taxon>Campylobacterales</taxon>
        <taxon>Arcobacteraceae</taxon>
        <taxon>Aliarcobacter</taxon>
    </lineage>
</organism>
<reference evidence="1 2" key="1">
    <citation type="submission" date="2019-05" db="EMBL/GenBank/DDBJ databases">
        <title>Arcobacter cibarius and Arcobacter thereius providing challenges in identification an antibiotic susceptibility and Quinolone resistance.</title>
        <authorList>
            <person name="Busch A."/>
            <person name="Hanel I."/>
            <person name="Hotzel H."/>
            <person name="Tomaso H."/>
        </authorList>
    </citation>
    <scope>NUCLEOTIDE SEQUENCE [LARGE SCALE GENOMIC DNA]</scope>
    <source>
        <strain evidence="1 2">17CS1191_2</strain>
    </source>
</reference>
<accession>A0A5R9GXP7</accession>
<name>A0A5R9GXP7_9BACT</name>
<dbReference type="AlphaFoldDB" id="A0A5R9GXP7"/>
<evidence type="ECO:0000313" key="2">
    <source>
        <dbReference type="Proteomes" id="UP000308001"/>
    </source>
</evidence>
<dbReference type="Proteomes" id="UP000308001">
    <property type="component" value="Unassembled WGS sequence"/>
</dbReference>
<protein>
    <submittedName>
        <fullName evidence="1">Uncharacterized protein</fullName>
    </submittedName>
</protein>
<evidence type="ECO:0000313" key="1">
    <source>
        <dbReference type="EMBL" id="TLS71021.1"/>
    </source>
</evidence>
<sequence>MKKTIFLILLILNFSTSKDFEENKKSICDFISYKAIKSTIMTEDFMAYYLLANERKHKTNKDIDIYLNNKFEEMIEKRALEMYDKYGKLEKIFSVSWSEFIRNFYKFHISELAMAGEDAYTNIYYFYFLLNNKINRKYINNRVENISLFSKEFKKFDLNNIWKFINSKDKEVSELFRLIAIGNIEGASEFMNSKLMISYEKEYFDKLREDCN</sequence>
<proteinExistence type="predicted"/>
<dbReference type="RefSeq" id="WP_138143049.1">
    <property type="nucleotide sequence ID" value="NZ_VBUF01000005.1"/>
</dbReference>
<comment type="caution">
    <text evidence="1">The sequence shown here is derived from an EMBL/GenBank/DDBJ whole genome shotgun (WGS) entry which is preliminary data.</text>
</comment>